<evidence type="ECO:0000256" key="8">
    <source>
        <dbReference type="SAM" id="Phobius"/>
    </source>
</evidence>
<evidence type="ECO:0000256" key="7">
    <source>
        <dbReference type="ARBA" id="ARBA00023049"/>
    </source>
</evidence>
<keyword evidence="3" id="KW-0645">Protease</keyword>
<dbReference type="GO" id="GO:0046872">
    <property type="term" value="F:metal ion binding"/>
    <property type="evidence" value="ECO:0007669"/>
    <property type="project" value="UniProtKB-KW"/>
</dbReference>
<evidence type="ECO:0000313" key="13">
    <source>
        <dbReference type="Proteomes" id="UP000887116"/>
    </source>
</evidence>
<keyword evidence="4" id="KW-0479">Metal-binding</keyword>
<dbReference type="Proteomes" id="UP000887116">
    <property type="component" value="Unassembled WGS sequence"/>
</dbReference>
<dbReference type="Pfam" id="PF01431">
    <property type="entry name" value="Peptidase_M13"/>
    <property type="match status" value="1"/>
</dbReference>
<dbReference type="OrthoDB" id="6475849at2759"/>
<keyword evidence="6" id="KW-0862">Zinc</keyword>
<feature type="chain" id="PRO_5036484136" evidence="9">
    <location>
        <begin position="21"/>
        <end position="802"/>
    </location>
</feature>
<keyword evidence="8" id="KW-0812">Transmembrane</keyword>
<dbReference type="Gene3D" id="3.40.390.10">
    <property type="entry name" value="Collagenase (Catalytic Domain)"/>
    <property type="match status" value="1"/>
</dbReference>
<keyword evidence="9" id="KW-0732">Signal</keyword>
<evidence type="ECO:0000256" key="2">
    <source>
        <dbReference type="ARBA" id="ARBA00007357"/>
    </source>
</evidence>
<evidence type="ECO:0000259" key="10">
    <source>
        <dbReference type="Pfam" id="PF01431"/>
    </source>
</evidence>
<dbReference type="CDD" id="cd08662">
    <property type="entry name" value="M13"/>
    <property type="match status" value="1"/>
</dbReference>
<dbReference type="SUPFAM" id="SSF55486">
    <property type="entry name" value="Metalloproteases ('zincins'), catalytic domain"/>
    <property type="match status" value="1"/>
</dbReference>
<dbReference type="GO" id="GO:0005886">
    <property type="term" value="C:plasma membrane"/>
    <property type="evidence" value="ECO:0007669"/>
    <property type="project" value="TreeGrafter"/>
</dbReference>
<dbReference type="InterPro" id="IPR018497">
    <property type="entry name" value="Peptidase_M13_C"/>
</dbReference>
<organism evidence="12 13">
    <name type="scientific">Trichonephila clavata</name>
    <name type="common">Joro spider</name>
    <name type="synonym">Nephila clavata</name>
    <dbReference type="NCBI Taxonomy" id="2740835"/>
    <lineage>
        <taxon>Eukaryota</taxon>
        <taxon>Metazoa</taxon>
        <taxon>Ecdysozoa</taxon>
        <taxon>Arthropoda</taxon>
        <taxon>Chelicerata</taxon>
        <taxon>Arachnida</taxon>
        <taxon>Araneae</taxon>
        <taxon>Araneomorphae</taxon>
        <taxon>Entelegynae</taxon>
        <taxon>Araneoidea</taxon>
        <taxon>Nephilidae</taxon>
        <taxon>Trichonephila</taxon>
    </lineage>
</organism>
<dbReference type="Gene3D" id="1.10.1380.10">
    <property type="entry name" value="Neutral endopeptidase , domain2"/>
    <property type="match status" value="1"/>
</dbReference>
<dbReference type="PANTHER" id="PTHR11733">
    <property type="entry name" value="ZINC METALLOPROTEASE FAMILY M13 NEPRILYSIN-RELATED"/>
    <property type="match status" value="1"/>
</dbReference>
<evidence type="ECO:0000256" key="6">
    <source>
        <dbReference type="ARBA" id="ARBA00022833"/>
    </source>
</evidence>
<evidence type="ECO:0000256" key="3">
    <source>
        <dbReference type="ARBA" id="ARBA00022670"/>
    </source>
</evidence>
<dbReference type="GO" id="GO:0016485">
    <property type="term" value="P:protein processing"/>
    <property type="evidence" value="ECO:0007669"/>
    <property type="project" value="TreeGrafter"/>
</dbReference>
<dbReference type="AlphaFoldDB" id="A0A8X6GQT2"/>
<evidence type="ECO:0000256" key="9">
    <source>
        <dbReference type="SAM" id="SignalP"/>
    </source>
</evidence>
<feature type="domain" description="Peptidase M13 C-terminal" evidence="10">
    <location>
        <begin position="598"/>
        <end position="801"/>
    </location>
</feature>
<keyword evidence="8" id="KW-0472">Membrane</keyword>
<accession>A0A8X6GQT2</accession>
<dbReference type="PROSITE" id="PS51885">
    <property type="entry name" value="NEPRILYSIN"/>
    <property type="match status" value="1"/>
</dbReference>
<proteinExistence type="inferred from homology"/>
<evidence type="ECO:0000259" key="11">
    <source>
        <dbReference type="Pfam" id="PF05649"/>
    </source>
</evidence>
<comment type="cofactor">
    <cofactor evidence="1">
        <name>Zn(2+)</name>
        <dbReference type="ChEBI" id="CHEBI:29105"/>
    </cofactor>
</comment>
<reference evidence="12" key="1">
    <citation type="submission" date="2020-07" db="EMBL/GenBank/DDBJ databases">
        <title>Multicomponent nature underlies the extraordinary mechanical properties of spider dragline silk.</title>
        <authorList>
            <person name="Kono N."/>
            <person name="Nakamura H."/>
            <person name="Mori M."/>
            <person name="Yoshida Y."/>
            <person name="Ohtoshi R."/>
            <person name="Malay A.D."/>
            <person name="Moran D.A.P."/>
            <person name="Tomita M."/>
            <person name="Numata K."/>
            <person name="Arakawa K."/>
        </authorList>
    </citation>
    <scope>NUCLEOTIDE SEQUENCE</scope>
</reference>
<keyword evidence="13" id="KW-1185">Reference proteome</keyword>
<dbReference type="InterPro" id="IPR008753">
    <property type="entry name" value="Peptidase_M13_N"/>
</dbReference>
<feature type="signal peptide" evidence="9">
    <location>
        <begin position="1"/>
        <end position="20"/>
    </location>
</feature>
<keyword evidence="5" id="KW-0378">Hydrolase</keyword>
<dbReference type="InterPro" id="IPR000718">
    <property type="entry name" value="Peptidase_M13"/>
</dbReference>
<dbReference type="InterPro" id="IPR024079">
    <property type="entry name" value="MetalloPept_cat_dom_sf"/>
</dbReference>
<feature type="domain" description="Peptidase M13 N-terminal" evidence="11">
    <location>
        <begin position="147"/>
        <end position="538"/>
    </location>
</feature>
<comment type="caution">
    <text evidence="12">The sequence shown here is derived from an EMBL/GenBank/DDBJ whole genome shotgun (WGS) entry which is preliminary data.</text>
</comment>
<name>A0A8X6GQT2_TRICU</name>
<feature type="transmembrane region" description="Helical" evidence="8">
    <location>
        <begin position="94"/>
        <end position="115"/>
    </location>
</feature>
<keyword evidence="7" id="KW-0482">Metalloprotease</keyword>
<dbReference type="Pfam" id="PF05649">
    <property type="entry name" value="Peptidase_M13_N"/>
    <property type="match status" value="1"/>
</dbReference>
<protein>
    <submittedName>
        <fullName evidence="12">Endothelin-converting enzyme homolog</fullName>
    </submittedName>
</protein>
<sequence>MYFLKLWIRHSLLLISPFEAWFSFNSSCIICMTEYQRVDLNEASDSKNMAIEDFDSPSAMNSRNGFSKTDGNLERELAGSKRNFWQRRSKMEKYLLAILIVLLLLVLILFIFSVIQEHDTDKKYCTTPACVKTAATILNTLDQSVDPCEDFHRYACGGWMKSNQLPDNQQIFSSYTKLIDDNKRIFRYVLEDESFELKGEAEKKARDFYRSCMNTSRIEKLGAEPLLNLLKKMGGWNISGEFNIKNWDFQKALELNNNYNNAHSLFFWTIMADFKNTTQNILLVNQNKLTLDSRDYYLNKTMDDKTISAYLAYMTKIGALLGGEENAARLQMQDVLEFEMKLAEIMIPKEEKSDHNKLYKKLTISQLQEVAPFINWMHLFNSAFMQVDQEIHSSEPVMVLALDYLKKLSKLVTQYLSNANGQVTIANYLAWILVHSKLSKLSKPFREAKESFIDDVSGAGKRWMFCVSEVEDSVGFALSAMFVREAFPGDSKIMAENMIQGIKESFKDNFPSLKWMDPETQKFAADKVDSIIDAVGYPDFILDPDQVDVAYEGLELNETDYFQNVMNSFHYIRALNWASLDFPSDRTAWGSYLPTFVNAYYGVTANVVALTAAILQPPFYDVSFPKSINFGSIGFFMGHELTHAFDNTGSLYDQYGNLNHWWKNSTVKNFKEQTQCLVEQYSNYEVQGIKVNGQLTLGENIADNGALKASFNAYQNWVARNHAEQPLPGLPFTSNQLFFVAFAQAWCEISTPEKESYFVLTNEHSPDRYRVIGTLSNSKDFAREFKCPLNSKMNPEKKCEVW</sequence>
<evidence type="ECO:0000313" key="12">
    <source>
        <dbReference type="EMBL" id="GFR09481.1"/>
    </source>
</evidence>
<dbReference type="InterPro" id="IPR042089">
    <property type="entry name" value="Peptidase_M13_dom_2"/>
</dbReference>
<evidence type="ECO:0000256" key="4">
    <source>
        <dbReference type="ARBA" id="ARBA00022723"/>
    </source>
</evidence>
<dbReference type="GO" id="GO:0004222">
    <property type="term" value="F:metalloendopeptidase activity"/>
    <property type="evidence" value="ECO:0007669"/>
    <property type="project" value="InterPro"/>
</dbReference>
<dbReference type="PRINTS" id="PR00786">
    <property type="entry name" value="NEPRILYSIN"/>
</dbReference>
<evidence type="ECO:0000256" key="1">
    <source>
        <dbReference type="ARBA" id="ARBA00001947"/>
    </source>
</evidence>
<dbReference type="PANTHER" id="PTHR11733:SF167">
    <property type="entry name" value="FI17812P1-RELATED"/>
    <property type="match status" value="1"/>
</dbReference>
<dbReference type="EMBL" id="BMAO01036279">
    <property type="protein sequence ID" value="GFR09481.1"/>
    <property type="molecule type" value="Genomic_DNA"/>
</dbReference>
<gene>
    <name evidence="12" type="ORF">TNCT_135121</name>
</gene>
<comment type="similarity">
    <text evidence="2">Belongs to the peptidase M13 family.</text>
</comment>
<keyword evidence="8" id="KW-1133">Transmembrane helix</keyword>
<evidence type="ECO:0000256" key="5">
    <source>
        <dbReference type="ARBA" id="ARBA00022801"/>
    </source>
</evidence>